<evidence type="ECO:0000313" key="1">
    <source>
        <dbReference type="EMBL" id="GAA4150940.1"/>
    </source>
</evidence>
<protein>
    <submittedName>
        <fullName evidence="1">Uncharacterized protein</fullName>
    </submittedName>
</protein>
<evidence type="ECO:0000313" key="2">
    <source>
        <dbReference type="Proteomes" id="UP001500266"/>
    </source>
</evidence>
<dbReference type="Proteomes" id="UP001500266">
    <property type="component" value="Unassembled WGS sequence"/>
</dbReference>
<keyword evidence="2" id="KW-1185">Reference proteome</keyword>
<dbReference type="EMBL" id="BAABDO010000090">
    <property type="protein sequence ID" value="GAA4150940.1"/>
    <property type="molecule type" value="Genomic_DNA"/>
</dbReference>
<gene>
    <name evidence="1" type="ORF">GCM10022416_47710</name>
</gene>
<reference evidence="2" key="1">
    <citation type="journal article" date="2019" name="Int. J. Syst. Evol. Microbiol.">
        <title>The Global Catalogue of Microorganisms (GCM) 10K type strain sequencing project: providing services to taxonomists for standard genome sequencing and annotation.</title>
        <authorList>
            <consortium name="The Broad Institute Genomics Platform"/>
            <consortium name="The Broad Institute Genome Sequencing Center for Infectious Disease"/>
            <person name="Wu L."/>
            <person name="Ma J."/>
        </authorList>
    </citation>
    <scope>NUCLEOTIDE SEQUENCE [LARGE SCALE GENOMIC DNA]</scope>
    <source>
        <strain evidence="2">JCM 17316</strain>
    </source>
</reference>
<accession>A0ABP7Z9T3</accession>
<comment type="caution">
    <text evidence="1">The sequence shown here is derived from an EMBL/GenBank/DDBJ whole genome shotgun (WGS) entry which is preliminary data.</text>
</comment>
<sequence length="122" mass="13830">MARRSRLARYRAALDAGADPVEVTKWINEAEQERAQLEAELRSPTRSEPIGAEKIAELLERVGELARMAATADPDGKADLYRELGLRMTFHHDKKLVEARVTPDLHMYKGFVSEVRSALAWR</sequence>
<name>A0ABP7Z9T3_9ACTN</name>
<organism evidence="1 2">
    <name type="scientific">Actinomadura keratinilytica</name>
    <dbReference type="NCBI Taxonomy" id="547461"/>
    <lineage>
        <taxon>Bacteria</taxon>
        <taxon>Bacillati</taxon>
        <taxon>Actinomycetota</taxon>
        <taxon>Actinomycetes</taxon>
        <taxon>Streptosporangiales</taxon>
        <taxon>Thermomonosporaceae</taxon>
        <taxon>Actinomadura</taxon>
    </lineage>
</organism>
<dbReference type="RefSeq" id="WP_378268707.1">
    <property type="nucleotide sequence ID" value="NZ_JBHTFR010000001.1"/>
</dbReference>
<proteinExistence type="predicted"/>